<keyword evidence="2" id="KW-0732">Signal</keyword>
<feature type="transmembrane region" description="Helical" evidence="1">
    <location>
        <begin position="405"/>
        <end position="428"/>
    </location>
</feature>
<evidence type="ECO:0000256" key="2">
    <source>
        <dbReference type="SAM" id="SignalP"/>
    </source>
</evidence>
<gene>
    <name evidence="3" type="ORF">ACFO4O_04895</name>
</gene>
<proteinExistence type="predicted"/>
<dbReference type="EMBL" id="JBHSGU010000002">
    <property type="protein sequence ID" value="MFC4699491.1"/>
    <property type="molecule type" value="Genomic_DNA"/>
</dbReference>
<reference evidence="4" key="1">
    <citation type="journal article" date="2019" name="Int. J. Syst. Evol. Microbiol.">
        <title>The Global Catalogue of Microorganisms (GCM) 10K type strain sequencing project: providing services to taxonomists for standard genome sequencing and annotation.</title>
        <authorList>
            <consortium name="The Broad Institute Genomics Platform"/>
            <consortium name="The Broad Institute Genome Sequencing Center for Infectious Disease"/>
            <person name="Wu L."/>
            <person name="Ma J."/>
        </authorList>
    </citation>
    <scope>NUCLEOTIDE SEQUENCE [LARGE SCALE GENOMIC DNA]</scope>
    <source>
        <strain evidence="4">KACC 12507</strain>
    </source>
</reference>
<accession>A0ABV9LSK0</accession>
<keyword evidence="1" id="KW-1133">Transmembrane helix</keyword>
<dbReference type="NCBIfam" id="TIGR03503">
    <property type="entry name" value="TIGR03503 family protein"/>
    <property type="match status" value="1"/>
</dbReference>
<protein>
    <submittedName>
        <fullName evidence="3">TIGR03503 family protein</fullName>
    </submittedName>
</protein>
<keyword evidence="4" id="KW-1185">Reference proteome</keyword>
<sequence>MWARAWIVACFCVALAGAAGTVKAQQADSASETPAQEDVTKLDAKSVVEKIRPIGSAYQNSISLLNNRFRIDSDVDKVILVFFRQFGAKPVVLVQPDGSKLFLDNDPNDDSYHWYESDTYDMIELDKPMAGPWQALGEILPNSQVMVIADLVLESDAIPSPVFSGETIKHTAYLKNAGERVNFAEFRDVVSLSIDFMSTNHPDHENFGLGTKNIARFDDDGIGLDETPGDGTFTGEFDLNISNGEWQPVISVRTPLFSREQIGENILLLPNPIVVTHVAAAGEEGFHTLQISVDSEHIDPASLLIDGVARTPQSDAERFTITDLGEYQREVSLVNAGYGMYRFKMTAFAKTHSGRELKIRVPEYSFVTSEPVIEPAVQEDTASQQAKVAEREPAKLPEKVESPSVLPIVIAVNVFVLLLGALVIYLIADKRKHPDSHLALKALLNIKSLRNIRLKKAAPADKGEASE</sequence>
<dbReference type="Proteomes" id="UP001595897">
    <property type="component" value="Unassembled WGS sequence"/>
</dbReference>
<dbReference type="RefSeq" id="WP_382406235.1">
    <property type="nucleotide sequence ID" value="NZ_JBHSGU010000002.1"/>
</dbReference>
<feature type="chain" id="PRO_5046752804" evidence="2">
    <location>
        <begin position="25"/>
        <end position="467"/>
    </location>
</feature>
<name>A0ABV9LSK0_9ALTE</name>
<keyword evidence="1" id="KW-0472">Membrane</keyword>
<evidence type="ECO:0000256" key="1">
    <source>
        <dbReference type="SAM" id="Phobius"/>
    </source>
</evidence>
<keyword evidence="1" id="KW-0812">Transmembrane</keyword>
<feature type="signal peptide" evidence="2">
    <location>
        <begin position="1"/>
        <end position="24"/>
    </location>
</feature>
<organism evidence="3 4">
    <name type="scientific">Glaciecola siphonariae</name>
    <dbReference type="NCBI Taxonomy" id="521012"/>
    <lineage>
        <taxon>Bacteria</taxon>
        <taxon>Pseudomonadati</taxon>
        <taxon>Pseudomonadota</taxon>
        <taxon>Gammaproteobacteria</taxon>
        <taxon>Alteromonadales</taxon>
        <taxon>Alteromonadaceae</taxon>
        <taxon>Glaciecola</taxon>
    </lineage>
</organism>
<evidence type="ECO:0000313" key="4">
    <source>
        <dbReference type="Proteomes" id="UP001595897"/>
    </source>
</evidence>
<dbReference type="InterPro" id="IPR020010">
    <property type="entry name" value="CHP03503"/>
</dbReference>
<evidence type="ECO:0000313" key="3">
    <source>
        <dbReference type="EMBL" id="MFC4699491.1"/>
    </source>
</evidence>
<comment type="caution">
    <text evidence="3">The sequence shown here is derived from an EMBL/GenBank/DDBJ whole genome shotgun (WGS) entry which is preliminary data.</text>
</comment>